<dbReference type="Proteomes" id="UP000014321">
    <property type="component" value="Segment"/>
</dbReference>
<feature type="transmembrane region" description="Helical" evidence="1">
    <location>
        <begin position="562"/>
        <end position="585"/>
    </location>
</feature>
<evidence type="ECO:0000313" key="2">
    <source>
        <dbReference type="EMBL" id="AGI61884.1"/>
    </source>
</evidence>
<keyword evidence="1" id="KW-1133">Transmembrane helix</keyword>
<accession>R9R4F5</accession>
<keyword evidence="1" id="KW-0812">Transmembrane</keyword>
<protein>
    <submittedName>
        <fullName evidence="2">Uncharacterized protein</fullName>
    </submittedName>
</protein>
<name>R9R4F5_9CAUD</name>
<feature type="transmembrane region" description="Helical" evidence="1">
    <location>
        <begin position="503"/>
        <end position="520"/>
    </location>
</feature>
<keyword evidence="3" id="KW-1185">Reference proteome</keyword>
<evidence type="ECO:0000313" key="3">
    <source>
        <dbReference type="Proteomes" id="UP000014321"/>
    </source>
</evidence>
<keyword evidence="1" id="KW-0472">Membrane</keyword>
<proteinExistence type="predicted"/>
<gene>
    <name evidence="2" type="ORF">VCO139_0057</name>
</gene>
<reference evidence="2 3" key="1">
    <citation type="journal article" date="2013" name="Virol. J.">
        <title>Whole genome sequencing and comparative genomic analyses of two Vibrio cholerae O139 Bengal-specific Podoviruses to other N4-like phages reveal extensive genetic diversity.</title>
        <authorList>
            <person name="Fouts D.E."/>
            <person name="Klumpp J."/>
            <person name="Bishop-Lilly K.A."/>
            <person name="Rajavel M."/>
            <person name="Willner K.M."/>
            <person name="Butani A."/>
            <person name="Henry M."/>
            <person name="Biswas B."/>
            <person name="Li M."/>
            <person name="Albert M.J."/>
            <person name="Loessner M.J."/>
            <person name="Calendar R."/>
            <person name="Sozhamannan S."/>
        </authorList>
    </citation>
    <scope>NUCLEOTIDE SEQUENCE [LARGE SCALE GENOMIC DNA]</scope>
</reference>
<dbReference type="EMBL" id="KC438283">
    <property type="protein sequence ID" value="AGI61884.1"/>
    <property type="molecule type" value="Genomic_DNA"/>
</dbReference>
<organism evidence="2 3">
    <name type="scientific">Vibrio phage VCO139</name>
    <dbReference type="NCBI Taxonomy" id="1283073"/>
    <lineage>
        <taxon>Viruses</taxon>
        <taxon>Duplodnaviria</taxon>
        <taxon>Heunggongvirae</taxon>
        <taxon>Uroviricota</taxon>
        <taxon>Caudoviricetes</taxon>
        <taxon>Schitoviridae</taxon>
        <taxon>Pacinivirus</taxon>
        <taxon>Pacinivirus VCO139</taxon>
    </lineage>
</organism>
<evidence type="ECO:0000256" key="1">
    <source>
        <dbReference type="SAM" id="Phobius"/>
    </source>
</evidence>
<feature type="transmembrane region" description="Helical" evidence="1">
    <location>
        <begin position="526"/>
        <end position="550"/>
    </location>
</feature>
<sequence length="702" mass="79598">MDNHPFFIMGLFSKTRIYTYSQTVSLIEDTPDVVKQSVTNSILGNKEIVPNLMDTTLNRLSSRVNRYYKYGITDFTNGLPEGSFGYFKADADAVIDVLTNYVLTLQPNEEVSLISYVIGEINPAFYGFKWLRGNTDWNYKDNYVTTVPGIGTNNLVYAGFDVLSENLIKLNFNEQNDLSPEPNVYSITIPAVPSITDELYYMVTYNIVDKDTEDAIGNPYYWIYNAAEDIYVELKLPEYSKYTQYLPIVPVRIQNQDMLDPNLTTDLYRTSVKILKYVDIDANQLRESINASPDIGSLDHAYFVFGYPIRVESDVGNEYLYEYFNDLHDRNIFTKTDFDNWFSSETEKTTPPVNVIQIEDDTYKTKIMYYYITREIKVGNLTKIGKVIKEVYSGNQDITFENDNVSYTTESPDNRVVLKKQITTNTYSELIITGLVHFNNIYGVNRDEITTLDSANTESFIIPLNISIINQMKLWDRDDLYYKCFNLVLNAYEKIKLKWYQTGIFKVFTIVLVIAISIYTGGAASFITGLISAATAGVISLGIFIAELYLTSYVFKYSFEKVAEALGIDLAFVLALVLVIGGSIASLNSLPNADIFLNVGTGLGQGVGQVIQEEAIGIQDELTALQEYYGLKFDELFSVQEELQTNKTNILDPIGLYTDIGMFPNESSEMYLQRKIELVNPGILTIDAVSNFVDNMLTLRTS</sequence>